<dbReference type="Gene3D" id="3.40.50.720">
    <property type="entry name" value="NAD(P)-binding Rossmann-like Domain"/>
    <property type="match status" value="1"/>
</dbReference>
<reference evidence="1" key="1">
    <citation type="submission" date="2023-01" db="EMBL/GenBank/DDBJ databases">
        <title>Draft genome sequence of Nocardiopsis sp. LSu2-4 isolated from halophytes.</title>
        <authorList>
            <person name="Duangmal K."/>
            <person name="Chantavorakit T."/>
        </authorList>
    </citation>
    <scope>NUCLEOTIDE SEQUENCE</scope>
    <source>
        <strain evidence="1">LSu2-4</strain>
    </source>
</reference>
<evidence type="ECO:0000313" key="2">
    <source>
        <dbReference type="Proteomes" id="UP001165685"/>
    </source>
</evidence>
<dbReference type="RefSeq" id="WP_270680478.1">
    <property type="nucleotide sequence ID" value="NZ_JAQFWP010000065.1"/>
</dbReference>
<name>A0ABT4TT39_9ACTN</name>
<protein>
    <submittedName>
        <fullName evidence="1">Uncharacterized protein</fullName>
    </submittedName>
</protein>
<evidence type="ECO:0000313" key="1">
    <source>
        <dbReference type="EMBL" id="MDA2807857.1"/>
    </source>
</evidence>
<keyword evidence="2" id="KW-1185">Reference proteome</keyword>
<sequence length="233" mass="22697">MGLADPLADGRGAGRLAGRRALVVGDFGDAGAADGGALAAVAAALAEEGAAVAVAGDAGRPGAVAGPLPTARTAARPTARPGDAVPQARAHSAVERAAQGAAELGAWTLALHCPMDGEASCRAAVAHAALEFGALDLLVAAVPPGPGAHREAVAWLVRAARDFMLPGASVVLAGAAWAPDPSGWARSLGAPLRNRGIRVGTAGARPSAGPGERARACVRAAVRNGVPSPVARG</sequence>
<proteinExistence type="predicted"/>
<dbReference type="Proteomes" id="UP001165685">
    <property type="component" value="Unassembled WGS sequence"/>
</dbReference>
<gene>
    <name evidence="1" type="ORF">O4U47_25325</name>
</gene>
<dbReference type="EMBL" id="JAQFWP010000065">
    <property type="protein sequence ID" value="MDA2807857.1"/>
    <property type="molecule type" value="Genomic_DNA"/>
</dbReference>
<organism evidence="1 2">
    <name type="scientific">Nocardiopsis suaedae</name>
    <dbReference type="NCBI Taxonomy" id="3018444"/>
    <lineage>
        <taxon>Bacteria</taxon>
        <taxon>Bacillati</taxon>
        <taxon>Actinomycetota</taxon>
        <taxon>Actinomycetes</taxon>
        <taxon>Streptosporangiales</taxon>
        <taxon>Nocardiopsidaceae</taxon>
        <taxon>Nocardiopsis</taxon>
    </lineage>
</organism>
<accession>A0ABT4TT39</accession>
<comment type="caution">
    <text evidence="1">The sequence shown here is derived from an EMBL/GenBank/DDBJ whole genome shotgun (WGS) entry which is preliminary data.</text>
</comment>